<evidence type="ECO:0000256" key="3">
    <source>
        <dbReference type="ARBA" id="ARBA00023163"/>
    </source>
</evidence>
<evidence type="ECO:0000256" key="1">
    <source>
        <dbReference type="ARBA" id="ARBA00023015"/>
    </source>
</evidence>
<comment type="caution">
    <text evidence="6">The sequence shown here is derived from an EMBL/GenBank/DDBJ whole genome shotgun (WGS) entry which is preliminary data.</text>
</comment>
<evidence type="ECO:0000259" key="5">
    <source>
        <dbReference type="PROSITE" id="PS51063"/>
    </source>
</evidence>
<dbReference type="InterPro" id="IPR036388">
    <property type="entry name" value="WH-like_DNA-bd_sf"/>
</dbReference>
<keyword evidence="7" id="KW-1185">Reference proteome</keyword>
<dbReference type="Proteomes" id="UP000032233">
    <property type="component" value="Unassembled WGS sequence"/>
</dbReference>
<evidence type="ECO:0000259" key="4">
    <source>
        <dbReference type="PROSITE" id="PS50042"/>
    </source>
</evidence>
<dbReference type="EMBL" id="AZAC01000059">
    <property type="protein sequence ID" value="KIX11292.1"/>
    <property type="molecule type" value="Genomic_DNA"/>
</dbReference>
<dbReference type="SMART" id="SM00100">
    <property type="entry name" value="cNMP"/>
    <property type="match status" value="1"/>
</dbReference>
<protein>
    <recommendedName>
        <fullName evidence="8">Crp/Fnr family transcriptional regulator</fullName>
    </recommendedName>
</protein>
<evidence type="ECO:0000256" key="2">
    <source>
        <dbReference type="ARBA" id="ARBA00023125"/>
    </source>
</evidence>
<dbReference type="InterPro" id="IPR000595">
    <property type="entry name" value="cNMP-bd_dom"/>
</dbReference>
<dbReference type="InterPro" id="IPR014710">
    <property type="entry name" value="RmlC-like_jellyroll"/>
</dbReference>
<dbReference type="PANTHER" id="PTHR24567:SF68">
    <property type="entry name" value="DNA-BINDING TRANSCRIPTIONAL DUAL REGULATOR CRP"/>
    <property type="match status" value="1"/>
</dbReference>
<dbReference type="FunCoup" id="A0A0D2G8N5">
    <property type="interactions" value="569"/>
</dbReference>
<feature type="domain" description="HTH crp-type" evidence="5">
    <location>
        <begin position="135"/>
        <end position="206"/>
    </location>
</feature>
<dbReference type="SUPFAM" id="SSF51206">
    <property type="entry name" value="cAMP-binding domain-like"/>
    <property type="match status" value="1"/>
</dbReference>
<evidence type="ECO:0008006" key="8">
    <source>
        <dbReference type="Google" id="ProtNLM"/>
    </source>
</evidence>
<dbReference type="AlphaFoldDB" id="A0A0D2G8N5"/>
<dbReference type="CDD" id="cd00038">
    <property type="entry name" value="CAP_ED"/>
    <property type="match status" value="1"/>
</dbReference>
<keyword evidence="2" id="KW-0238">DNA-binding</keyword>
<dbReference type="InterPro" id="IPR050397">
    <property type="entry name" value="Env_Response_Regulators"/>
</dbReference>
<accession>A0A0D2G8N5</accession>
<dbReference type="Pfam" id="PF00027">
    <property type="entry name" value="cNMP_binding"/>
    <property type="match status" value="1"/>
</dbReference>
<dbReference type="PROSITE" id="PS50042">
    <property type="entry name" value="CNMP_BINDING_3"/>
    <property type="match status" value="1"/>
</dbReference>
<dbReference type="GO" id="GO:0003677">
    <property type="term" value="F:DNA binding"/>
    <property type="evidence" value="ECO:0007669"/>
    <property type="project" value="UniProtKB-KW"/>
</dbReference>
<dbReference type="STRING" id="1429043.X474_25100"/>
<sequence length="214" mass="23553">MFAPLSEDELDSLASVMSYREYPKGAFIVTKGDLSNAVFMLVGGRVKISLASPEGRELALDYLEPPSYFGEMGTTDVDGRSADVIATTDVEVVIIEEKDLEYVFRIRPQLAVTLVASFSDRLREMVTRLEGMAFHDATHRVMRVMLNVATASYESRGVPVIEGLTHYEIATLAGTSRETASRVVSNLAREGVVATKGRKIVVDLFGLRDLVEKD</sequence>
<reference evidence="6 7" key="1">
    <citation type="submission" date="2013-11" db="EMBL/GenBank/DDBJ databases">
        <title>Metagenomic analysis of a methanogenic consortium involved in long chain n-alkane degradation.</title>
        <authorList>
            <person name="Davidova I.A."/>
            <person name="Callaghan A.V."/>
            <person name="Wawrik B."/>
            <person name="Pruitt S."/>
            <person name="Marks C."/>
            <person name="Duncan K.E."/>
            <person name="Suflita J.M."/>
        </authorList>
    </citation>
    <scope>NUCLEOTIDE SEQUENCE [LARGE SCALE GENOMIC DNA]</scope>
    <source>
        <strain evidence="6 7">SPR</strain>
    </source>
</reference>
<dbReference type="Gene3D" id="1.10.10.10">
    <property type="entry name" value="Winged helix-like DNA-binding domain superfamily/Winged helix DNA-binding domain"/>
    <property type="match status" value="1"/>
</dbReference>
<dbReference type="SMART" id="SM00419">
    <property type="entry name" value="HTH_CRP"/>
    <property type="match status" value="1"/>
</dbReference>
<proteinExistence type="predicted"/>
<dbReference type="SUPFAM" id="SSF46785">
    <property type="entry name" value="Winged helix' DNA-binding domain"/>
    <property type="match status" value="1"/>
</dbReference>
<evidence type="ECO:0000313" key="7">
    <source>
        <dbReference type="Proteomes" id="UP000032233"/>
    </source>
</evidence>
<evidence type="ECO:0000313" key="6">
    <source>
        <dbReference type="EMBL" id="KIX11292.1"/>
    </source>
</evidence>
<dbReference type="PROSITE" id="PS51063">
    <property type="entry name" value="HTH_CRP_2"/>
    <property type="match status" value="1"/>
</dbReference>
<gene>
    <name evidence="6" type="ORF">X474_25100</name>
</gene>
<dbReference type="InParanoid" id="A0A0D2G8N5"/>
<dbReference type="Pfam" id="PF13545">
    <property type="entry name" value="HTH_Crp_2"/>
    <property type="match status" value="1"/>
</dbReference>
<dbReference type="InterPro" id="IPR018490">
    <property type="entry name" value="cNMP-bd_dom_sf"/>
</dbReference>
<dbReference type="InterPro" id="IPR036390">
    <property type="entry name" value="WH_DNA-bd_sf"/>
</dbReference>
<keyword evidence="1" id="KW-0805">Transcription regulation</keyword>
<dbReference type="GO" id="GO:0005829">
    <property type="term" value="C:cytosol"/>
    <property type="evidence" value="ECO:0007669"/>
    <property type="project" value="TreeGrafter"/>
</dbReference>
<organism evidence="6 7">
    <name type="scientific">Dethiosulfatarculus sandiegensis</name>
    <dbReference type="NCBI Taxonomy" id="1429043"/>
    <lineage>
        <taxon>Bacteria</taxon>
        <taxon>Pseudomonadati</taxon>
        <taxon>Thermodesulfobacteriota</taxon>
        <taxon>Desulfarculia</taxon>
        <taxon>Desulfarculales</taxon>
        <taxon>Desulfarculaceae</taxon>
        <taxon>Dethiosulfatarculus</taxon>
    </lineage>
</organism>
<name>A0A0D2G8N5_9BACT</name>
<keyword evidence="3" id="KW-0804">Transcription</keyword>
<dbReference type="InterPro" id="IPR012318">
    <property type="entry name" value="HTH_CRP"/>
</dbReference>
<dbReference type="GO" id="GO:0003700">
    <property type="term" value="F:DNA-binding transcription factor activity"/>
    <property type="evidence" value="ECO:0007669"/>
    <property type="project" value="TreeGrafter"/>
</dbReference>
<dbReference type="PANTHER" id="PTHR24567">
    <property type="entry name" value="CRP FAMILY TRANSCRIPTIONAL REGULATORY PROTEIN"/>
    <property type="match status" value="1"/>
</dbReference>
<feature type="domain" description="Cyclic nucleotide-binding" evidence="4">
    <location>
        <begin position="1"/>
        <end position="121"/>
    </location>
</feature>
<dbReference type="Gene3D" id="2.60.120.10">
    <property type="entry name" value="Jelly Rolls"/>
    <property type="match status" value="1"/>
</dbReference>